<dbReference type="InterPro" id="IPR057540">
    <property type="entry name" value="Znf_SUZ12"/>
</dbReference>
<evidence type="ECO:0000256" key="1">
    <source>
        <dbReference type="ARBA" id="ARBA00007416"/>
    </source>
</evidence>
<dbReference type="GO" id="GO:0005634">
    <property type="term" value="C:nucleus"/>
    <property type="evidence" value="ECO:0007669"/>
    <property type="project" value="TreeGrafter"/>
</dbReference>
<dbReference type="PANTHER" id="PTHR22597:SF14">
    <property type="entry name" value="POLYCOMB PROTEIN VEFS-BOX DOMAIN-CONTAINING PROTEIN"/>
    <property type="match status" value="1"/>
</dbReference>
<proteinExistence type="inferred from homology"/>
<dbReference type="GO" id="GO:0008270">
    <property type="term" value="F:zinc ion binding"/>
    <property type="evidence" value="ECO:0007669"/>
    <property type="project" value="UniProtKB-KW"/>
</dbReference>
<evidence type="ECO:0000256" key="5">
    <source>
        <dbReference type="ARBA" id="ARBA00023015"/>
    </source>
</evidence>
<keyword evidence="2" id="KW-0479">Metal-binding</keyword>
<dbReference type="CDD" id="cd21553">
    <property type="entry name" value="VEFS-box_EMF2-like"/>
    <property type="match status" value="1"/>
</dbReference>
<dbReference type="Pfam" id="PF24663">
    <property type="entry name" value="DUF7651"/>
    <property type="match status" value="1"/>
</dbReference>
<feature type="region of interest" description="Disordered" evidence="7">
    <location>
        <begin position="480"/>
        <end position="503"/>
    </location>
</feature>
<dbReference type="GO" id="GO:0031490">
    <property type="term" value="F:chromatin DNA binding"/>
    <property type="evidence" value="ECO:0007669"/>
    <property type="project" value="TreeGrafter"/>
</dbReference>
<evidence type="ECO:0000256" key="7">
    <source>
        <dbReference type="SAM" id="MobiDB-lite"/>
    </source>
</evidence>
<keyword evidence="5" id="KW-0805">Transcription regulation</keyword>
<dbReference type="AlphaFoldDB" id="A0AAD8T513"/>
<keyword evidence="3" id="KW-0863">Zinc-finger</keyword>
<organism evidence="11 12">
    <name type="scientific">Lolium multiflorum</name>
    <name type="common">Italian ryegrass</name>
    <name type="synonym">Lolium perenne subsp. multiflorum</name>
    <dbReference type="NCBI Taxonomy" id="4521"/>
    <lineage>
        <taxon>Eukaryota</taxon>
        <taxon>Viridiplantae</taxon>
        <taxon>Streptophyta</taxon>
        <taxon>Embryophyta</taxon>
        <taxon>Tracheophyta</taxon>
        <taxon>Spermatophyta</taxon>
        <taxon>Magnoliopsida</taxon>
        <taxon>Liliopsida</taxon>
        <taxon>Poales</taxon>
        <taxon>Poaceae</taxon>
        <taxon>BOP clade</taxon>
        <taxon>Pooideae</taxon>
        <taxon>Poodae</taxon>
        <taxon>Poeae</taxon>
        <taxon>Poeae Chloroplast Group 2 (Poeae type)</taxon>
        <taxon>Loliodinae</taxon>
        <taxon>Loliinae</taxon>
        <taxon>Lolium</taxon>
    </lineage>
</organism>
<feature type="domain" description="DUF7651" evidence="10">
    <location>
        <begin position="78"/>
        <end position="281"/>
    </location>
</feature>
<dbReference type="Pfam" id="PF09733">
    <property type="entry name" value="VEFS-Box"/>
    <property type="match status" value="1"/>
</dbReference>
<comment type="similarity">
    <text evidence="1">Belongs to the VEFS (VRN2-EMF2-FIS2-SU(Z)12) family.</text>
</comment>
<evidence type="ECO:0000313" key="11">
    <source>
        <dbReference type="EMBL" id="KAK1669709.1"/>
    </source>
</evidence>
<feature type="domain" description="Polycomb protein SUZ12-like zinc finger" evidence="9">
    <location>
        <begin position="311"/>
        <end position="376"/>
    </location>
</feature>
<evidence type="ECO:0000256" key="6">
    <source>
        <dbReference type="ARBA" id="ARBA00023163"/>
    </source>
</evidence>
<evidence type="ECO:0008006" key="13">
    <source>
        <dbReference type="Google" id="ProtNLM"/>
    </source>
</evidence>
<dbReference type="Proteomes" id="UP001231189">
    <property type="component" value="Unassembled WGS sequence"/>
</dbReference>
<feature type="domain" description="Polycomb protein VEFS-Box" evidence="8">
    <location>
        <begin position="559"/>
        <end position="679"/>
    </location>
</feature>
<dbReference type="PANTHER" id="PTHR22597">
    <property type="entry name" value="POLYCOMB GROUP PROTEIN"/>
    <property type="match status" value="1"/>
</dbReference>
<keyword evidence="4" id="KW-0862">Zinc</keyword>
<dbReference type="Pfam" id="PF23320">
    <property type="entry name" value="Zn_SUZ12"/>
    <property type="match status" value="1"/>
</dbReference>
<evidence type="ECO:0000313" key="12">
    <source>
        <dbReference type="Proteomes" id="UP001231189"/>
    </source>
</evidence>
<evidence type="ECO:0000256" key="3">
    <source>
        <dbReference type="ARBA" id="ARBA00022771"/>
    </source>
</evidence>
<accession>A0AAD8T513</accession>
<reference evidence="11" key="1">
    <citation type="submission" date="2023-07" db="EMBL/GenBank/DDBJ databases">
        <title>A chromosome-level genome assembly of Lolium multiflorum.</title>
        <authorList>
            <person name="Chen Y."/>
            <person name="Copetti D."/>
            <person name="Kolliker R."/>
            <person name="Studer B."/>
        </authorList>
    </citation>
    <scope>NUCLEOTIDE SEQUENCE</scope>
    <source>
        <strain evidence="11">02402/16</strain>
        <tissue evidence="11">Leaf</tissue>
    </source>
</reference>
<name>A0AAD8T513_LOLMU</name>
<dbReference type="InterPro" id="IPR019135">
    <property type="entry name" value="Polycomb_protein_VEFS-Box"/>
</dbReference>
<evidence type="ECO:0000259" key="10">
    <source>
        <dbReference type="Pfam" id="PF24663"/>
    </source>
</evidence>
<sequence length="700" mass="78759">MPGLPSHNNDAVNNGCGFSVPRCADETCGQQSRAQLSPDEELTHEECLALYDKPVMLYNIIQQRAIKNPSSLQRCLCYKIEAKRKKRIQISVSISGSANTELPAHGIFPLHVLFARATTNDSLNGHSPVYQFSWASLLTSFSESGNSDHTKATFTIPDLKSLATLQVCNLNIILISCGQRGKNLNENFSGNHVEYSSPQKLGGQCSWGKIPMDLLSSSLDNCVTLSLGQTVELTSGISMSPGFIEPMLLENDTCFTFCSQKADATGSYELQVRIDAQEAGAIDMQKYSYSSYSYDDVPLSSLPDIIRVRTGNVLFNYRHCKKVVKREVTEDFSCSICLVKCGSFKGLAYHLTSSHWLLHCDFGIFEDHQVVNLSLKVDARRAELLSPAGEGDEPSKKMFFYRSRFKKRCRRSETSIEKTKHVHPHIRDIVESRSPENIRDIVESRSPENIRDIVESRSPENIRNIVESRSPGNIRDIVESRSPGNMGHVHAHTAEPGSSKDAHKGFDVDYVPNENGISVPQASIVSHPALHVSNHSTPAVLEFGKSRKLSVDRFGPRKRILLQKREFFHSQKAQRMELEDVLGDHDSEDEIDDDIADFEDMTMLDGFSDVTKDEKRIMHMWNSFVRKQRVLADGHIPWACMAFSEQHGQELVHNPALRWCWRFVMIKLWNHSLLDARTMNTCNKFLDDLESESSAGPMQT</sequence>
<evidence type="ECO:0000256" key="2">
    <source>
        <dbReference type="ARBA" id="ARBA00022723"/>
    </source>
</evidence>
<evidence type="ECO:0000259" key="8">
    <source>
        <dbReference type="Pfam" id="PF09733"/>
    </source>
</evidence>
<gene>
    <name evidence="11" type="ORF">QYE76_057868</name>
</gene>
<evidence type="ECO:0000259" key="9">
    <source>
        <dbReference type="Pfam" id="PF23320"/>
    </source>
</evidence>
<evidence type="ECO:0000256" key="4">
    <source>
        <dbReference type="ARBA" id="ARBA00022833"/>
    </source>
</evidence>
<dbReference type="InterPro" id="IPR056068">
    <property type="entry name" value="EMF2-like_DUF7651"/>
</dbReference>
<protein>
    <recommendedName>
        <fullName evidence="13">Polycomb protein VEFS-Box domain-containing protein</fullName>
    </recommendedName>
</protein>
<keyword evidence="6" id="KW-0804">Transcription</keyword>
<keyword evidence="12" id="KW-1185">Reference proteome</keyword>
<comment type="caution">
    <text evidence="11">The sequence shown here is derived from an EMBL/GenBank/DDBJ whole genome shotgun (WGS) entry which is preliminary data.</text>
</comment>
<dbReference type="EMBL" id="JAUUTY010000003">
    <property type="protein sequence ID" value="KAK1669709.1"/>
    <property type="molecule type" value="Genomic_DNA"/>
</dbReference>